<reference evidence="7 8" key="1">
    <citation type="journal article" date="2013" name="Genome Announc.">
        <title>Complete Genome Sequence of Mycoplasma hyorhinis Strain SK76.</title>
        <authorList>
            <person name="Goodison S."/>
            <person name="Urquidi V."/>
            <person name="Kumar D."/>
            <person name="Reyes L."/>
            <person name="Rosser C.J."/>
        </authorList>
    </citation>
    <scope>NUCLEOTIDE SEQUENCE [LARGE SCALE GENOMIC DNA]</scope>
    <source>
        <strain evidence="7 8">SK76</strain>
    </source>
</reference>
<dbReference type="GO" id="GO:0016887">
    <property type="term" value="F:ATP hydrolysis activity"/>
    <property type="evidence" value="ECO:0007669"/>
    <property type="project" value="InterPro"/>
</dbReference>
<comment type="similarity">
    <text evidence="1">Belongs to the ABC transporter superfamily.</text>
</comment>
<dbReference type="PANTHER" id="PTHR43776">
    <property type="entry name" value="TRANSPORT ATP-BINDING PROTEIN"/>
    <property type="match status" value="1"/>
</dbReference>
<dbReference type="PROSITE" id="PS00211">
    <property type="entry name" value="ABC_TRANSPORTER_1"/>
    <property type="match status" value="1"/>
</dbReference>
<evidence type="ECO:0000256" key="5">
    <source>
        <dbReference type="SAM" id="Coils"/>
    </source>
</evidence>
<keyword evidence="2" id="KW-0813">Transport</keyword>
<dbReference type="GO" id="GO:0015833">
    <property type="term" value="P:peptide transport"/>
    <property type="evidence" value="ECO:0007669"/>
    <property type="project" value="InterPro"/>
</dbReference>
<evidence type="ECO:0000256" key="1">
    <source>
        <dbReference type="ARBA" id="ARBA00005417"/>
    </source>
</evidence>
<dbReference type="Pfam" id="PF00005">
    <property type="entry name" value="ABC_tran"/>
    <property type="match status" value="2"/>
</dbReference>
<dbReference type="RefSeq" id="WP_015084317.1">
    <property type="nucleotide sequence ID" value="NC_019552.1"/>
</dbReference>
<dbReference type="InterPro" id="IPR003593">
    <property type="entry name" value="AAA+_ATPase"/>
</dbReference>
<sequence>MQVKPTLKVQSLKKYFSNKFGVVKAVDNVNFSIQQGKILGLIGESGSGKTTVGRSLIRLYESYGGQVTLLDEVISGNKLTKKQNLFLRKNIQMIFQDPYSSLNGQKNIYSILKEPLIVNGILKEKMRELFQDWKEVVKNFKYTFLDKYLEIDIQNVHDYNKKLTNFLEEFEVKVNLWKPQFENLSLENKKEIEEFFNSYFTFLDKKQLILTQNFNDVYKRAGILYKFYFKMQEKYRKGEISFDEVDVKNTANQLKEIREKIKDISHFVRVKEDPTHLDQISQDWENWTKYNNSKNLLNSYVSQYKYEYKMNLNNALITEDVQKYSYYKKLSVVNYEIYSYLSLHFKKFTNLTFSKIESFISRFEELKETFLLEKQNVLIVNQKSEKFESVTNFRHEFIDRLSNLNVDEFVEDSDYNGSLHYKNKPTILFESVFSKYNVSFPKKDKQLKSYLEEELKKVGEAHEQAKKVFDEETRKFIEEFSLVQKAKEEELALFTSQNKELKEKIVKLEKEVVELHNKFLTLIAKDKDLYNSFKNRFKEKQEVIKSFSIENKNIFKVYKNIRLFFGIESSASYTLLKRRIKKFITSELIYEALESVGLLRQFAYRYPHEFSGGQRQRIVIARALIVEPKVLIADEPIASLDISIQAQVVNLLKKLVEEKNLCLIFIAHDLSIVEYLVDEVIILHSGKIVERGKTHLVYNNPIHPYTKNLLESVPKMSNAHIPFKPLPFVNAYLAEQEFPNKIVSQKVEQHHYVFGTQKQINEWLKKA</sequence>
<evidence type="ECO:0000259" key="6">
    <source>
        <dbReference type="PROSITE" id="PS50893"/>
    </source>
</evidence>
<dbReference type="InterPro" id="IPR017871">
    <property type="entry name" value="ABC_transporter-like_CS"/>
</dbReference>
<gene>
    <name evidence="7" type="ORF">MOS_735</name>
</gene>
<protein>
    <submittedName>
        <fullName evidence="7">Oligopeptide transport ATP-binding protein OppF</fullName>
    </submittedName>
</protein>
<feature type="domain" description="ABC transporter" evidence="6">
    <location>
        <begin position="7"/>
        <end position="710"/>
    </location>
</feature>
<dbReference type="Proteomes" id="UP000009399">
    <property type="component" value="Chromosome"/>
</dbReference>
<dbReference type="SMART" id="SM00382">
    <property type="entry name" value="AAA"/>
    <property type="match status" value="1"/>
</dbReference>
<evidence type="ECO:0000313" key="8">
    <source>
        <dbReference type="Proteomes" id="UP000009399"/>
    </source>
</evidence>
<name>A0AAI8ANI3_MESHY</name>
<dbReference type="GO" id="GO:0055085">
    <property type="term" value="P:transmembrane transport"/>
    <property type="evidence" value="ECO:0007669"/>
    <property type="project" value="UniProtKB-ARBA"/>
</dbReference>
<dbReference type="InterPro" id="IPR013563">
    <property type="entry name" value="Oligopep_ABC_C"/>
</dbReference>
<dbReference type="GO" id="GO:0005524">
    <property type="term" value="F:ATP binding"/>
    <property type="evidence" value="ECO:0007669"/>
    <property type="project" value="UniProtKB-KW"/>
</dbReference>
<dbReference type="AlphaFoldDB" id="A0AAI8ANI3"/>
<accession>A0AAI8ANI3</accession>
<dbReference type="InterPro" id="IPR003439">
    <property type="entry name" value="ABC_transporter-like_ATP-bd"/>
</dbReference>
<keyword evidence="5" id="KW-0175">Coiled coil</keyword>
<dbReference type="KEGG" id="mhs:MOS_735"/>
<dbReference type="PANTHER" id="PTHR43776:SF7">
    <property type="entry name" value="D,D-DIPEPTIDE TRANSPORT ATP-BINDING PROTEIN DDPF-RELATED"/>
    <property type="match status" value="1"/>
</dbReference>
<organism evidence="7 8">
    <name type="scientific">Mesomycoplasma hyorhinis SK76</name>
    <dbReference type="NCBI Taxonomy" id="1118964"/>
    <lineage>
        <taxon>Bacteria</taxon>
        <taxon>Bacillati</taxon>
        <taxon>Mycoplasmatota</taxon>
        <taxon>Mycoplasmoidales</taxon>
        <taxon>Metamycoplasmataceae</taxon>
        <taxon>Mesomycoplasma</taxon>
    </lineage>
</organism>
<dbReference type="SUPFAM" id="SSF52540">
    <property type="entry name" value="P-loop containing nucleoside triphosphate hydrolases"/>
    <property type="match status" value="2"/>
</dbReference>
<evidence type="ECO:0000313" key="7">
    <source>
        <dbReference type="EMBL" id="AFX74637.1"/>
    </source>
</evidence>
<evidence type="ECO:0000256" key="3">
    <source>
        <dbReference type="ARBA" id="ARBA00022741"/>
    </source>
</evidence>
<feature type="coiled-coil region" evidence="5">
    <location>
        <begin position="484"/>
        <end position="518"/>
    </location>
</feature>
<evidence type="ECO:0000256" key="4">
    <source>
        <dbReference type="ARBA" id="ARBA00022840"/>
    </source>
</evidence>
<keyword evidence="3" id="KW-0547">Nucleotide-binding</keyword>
<dbReference type="EMBL" id="CP003914">
    <property type="protein sequence ID" value="AFX74637.1"/>
    <property type="molecule type" value="Genomic_DNA"/>
</dbReference>
<dbReference type="InterPro" id="IPR050319">
    <property type="entry name" value="ABC_transp_ATP-bind"/>
</dbReference>
<dbReference type="Gene3D" id="3.40.50.300">
    <property type="entry name" value="P-loop containing nucleotide triphosphate hydrolases"/>
    <property type="match status" value="2"/>
</dbReference>
<dbReference type="Pfam" id="PF08352">
    <property type="entry name" value="oligo_HPY"/>
    <property type="match status" value="1"/>
</dbReference>
<keyword evidence="4 7" id="KW-0067">ATP-binding</keyword>
<dbReference type="PROSITE" id="PS50893">
    <property type="entry name" value="ABC_TRANSPORTER_2"/>
    <property type="match status" value="1"/>
</dbReference>
<proteinExistence type="inferred from homology"/>
<dbReference type="InterPro" id="IPR027417">
    <property type="entry name" value="P-loop_NTPase"/>
</dbReference>
<evidence type="ECO:0000256" key="2">
    <source>
        <dbReference type="ARBA" id="ARBA00022448"/>
    </source>
</evidence>